<dbReference type="InterPro" id="IPR044508">
    <property type="entry name" value="At5g50450/At1g67340-like"/>
</dbReference>
<proteinExistence type="predicted"/>
<evidence type="ECO:0000256" key="2">
    <source>
        <dbReference type="ARBA" id="ARBA00022771"/>
    </source>
</evidence>
<keyword evidence="7" id="KW-1185">Reference proteome</keyword>
<dbReference type="InterPro" id="IPR011990">
    <property type="entry name" value="TPR-like_helical_dom_sf"/>
</dbReference>
<dbReference type="Gene3D" id="6.10.140.2220">
    <property type="match status" value="1"/>
</dbReference>
<evidence type="ECO:0000256" key="3">
    <source>
        <dbReference type="ARBA" id="ARBA00022833"/>
    </source>
</evidence>
<evidence type="ECO:0000259" key="5">
    <source>
        <dbReference type="PROSITE" id="PS50865"/>
    </source>
</evidence>
<dbReference type="AlphaFoldDB" id="A0A9P7FTW8"/>
<evidence type="ECO:0000256" key="1">
    <source>
        <dbReference type="ARBA" id="ARBA00022723"/>
    </source>
</evidence>
<evidence type="ECO:0000313" key="7">
    <source>
        <dbReference type="Proteomes" id="UP000717328"/>
    </source>
</evidence>
<accession>A0A9P7FTW8</accession>
<dbReference type="Pfam" id="PF01753">
    <property type="entry name" value="zf-MYND"/>
    <property type="match status" value="1"/>
</dbReference>
<keyword evidence="1" id="KW-0479">Metal-binding</keyword>
<organism evidence="6 7">
    <name type="scientific">Sphagnurus paluster</name>
    <dbReference type="NCBI Taxonomy" id="117069"/>
    <lineage>
        <taxon>Eukaryota</taxon>
        <taxon>Fungi</taxon>
        <taxon>Dikarya</taxon>
        <taxon>Basidiomycota</taxon>
        <taxon>Agaricomycotina</taxon>
        <taxon>Agaricomycetes</taxon>
        <taxon>Agaricomycetidae</taxon>
        <taxon>Agaricales</taxon>
        <taxon>Tricholomatineae</taxon>
        <taxon>Lyophyllaceae</taxon>
        <taxon>Sphagnurus</taxon>
    </lineage>
</organism>
<dbReference type="InterPro" id="IPR002893">
    <property type="entry name" value="Znf_MYND"/>
</dbReference>
<comment type="caution">
    <text evidence="6">The sequence shown here is derived from an EMBL/GenBank/DDBJ whole genome shotgun (WGS) entry which is preliminary data.</text>
</comment>
<dbReference type="Proteomes" id="UP000717328">
    <property type="component" value="Unassembled WGS sequence"/>
</dbReference>
<protein>
    <recommendedName>
        <fullName evidence="5">MYND-type domain-containing protein</fullName>
    </recommendedName>
</protein>
<evidence type="ECO:0000256" key="4">
    <source>
        <dbReference type="PROSITE-ProRule" id="PRU00134"/>
    </source>
</evidence>
<reference evidence="6" key="1">
    <citation type="submission" date="2021-02" db="EMBL/GenBank/DDBJ databases">
        <authorList>
            <person name="Nieuwenhuis M."/>
            <person name="Van De Peppel L.J.J."/>
        </authorList>
    </citation>
    <scope>NUCLEOTIDE SEQUENCE</scope>
    <source>
        <strain evidence="6">D49</strain>
    </source>
</reference>
<sequence>MPCKWLSGLRHHKLSPFTAYDLRTHRISLEKAEDLCRKRKPEKALPYLIKAIEENPENLDAAIQFAFLNEINGALQILEGAEKMGELFSLSAFFALTHIGRLTLKKILGDDCFEDSGDCVGHFWGIIETRPYMRVLQALVRVYYEADRPKDSEKTIIEMLRLCPGDNMGQRSWLGSMLIRNGRYSEAIFFAHNWLVAFKDGSTPPRGGAAFDVHPTALIGDDLEKDLASWGEGALLRTAALAWFKLSGDCIQSRQYLRLAVQAQPNILLKVLALVPPPKELNMSPRSRNGPEEAHDYLWLTQDLWMYSEVWDWANENPDVLEVLLKKCSREECDVREAKVAQFKRCAACHLHKVKKAIPYIIEALRVSPNNLDAAIQCAYVSDREGAVEILEMEERTGKETLKVGVGRDCFEDTSRHAGNFWMLIDTRSYIRVMQALVRIYFEEGRYLESEATMIEMLRLCPRDNTAQRSWLASMLIRNGRAADALCFAQSWFKHETPPRGGTIFTAPSWALLSAARAEELSRKADGNILHTAALAAFKLYGDCPQSQQLLKMAAYGQPHILTKVLGLATRPDKLNMDPREPNGHEDGHDHLWLSQDLWMEDAVWAWTNTNQDVKDAALARCDQCNRRETKVAQFERCAGCRIARYCSPECQKQDWKVHKPGHQSTRQQMHLIHGGNSPMGKNTMISSNMFIFNRNPVQHRQRMPRGIS</sequence>
<dbReference type="PROSITE" id="PS50865">
    <property type="entry name" value="ZF_MYND_2"/>
    <property type="match status" value="1"/>
</dbReference>
<feature type="domain" description="MYND-type" evidence="5">
    <location>
        <begin position="622"/>
        <end position="660"/>
    </location>
</feature>
<dbReference type="SUPFAM" id="SSF144232">
    <property type="entry name" value="HIT/MYND zinc finger-like"/>
    <property type="match status" value="1"/>
</dbReference>
<reference evidence="6" key="2">
    <citation type="submission" date="2021-10" db="EMBL/GenBank/DDBJ databases">
        <title>Phylogenomics reveals ancestral predisposition of the termite-cultivated fungus Termitomyces towards a domesticated lifestyle.</title>
        <authorList>
            <person name="Auxier B."/>
            <person name="Grum-Grzhimaylo A."/>
            <person name="Cardenas M.E."/>
            <person name="Lodge J.D."/>
            <person name="Laessoe T."/>
            <person name="Pedersen O."/>
            <person name="Smith M.E."/>
            <person name="Kuyper T.W."/>
            <person name="Franco-Molano E.A."/>
            <person name="Baroni T.J."/>
            <person name="Aanen D.K."/>
        </authorList>
    </citation>
    <scope>NUCLEOTIDE SEQUENCE</scope>
    <source>
        <strain evidence="6">D49</strain>
    </source>
</reference>
<dbReference type="PANTHER" id="PTHR46758:SF2">
    <property type="entry name" value="OJ1485_B09.11 PROTEIN"/>
    <property type="match status" value="1"/>
</dbReference>
<dbReference type="GO" id="GO:0008270">
    <property type="term" value="F:zinc ion binding"/>
    <property type="evidence" value="ECO:0007669"/>
    <property type="project" value="UniProtKB-KW"/>
</dbReference>
<keyword evidence="3" id="KW-0862">Zinc</keyword>
<dbReference type="Gene3D" id="1.25.40.10">
    <property type="entry name" value="Tetratricopeptide repeat domain"/>
    <property type="match status" value="1"/>
</dbReference>
<dbReference type="EMBL" id="JABCKI010006191">
    <property type="protein sequence ID" value="KAG5635062.1"/>
    <property type="molecule type" value="Genomic_DNA"/>
</dbReference>
<dbReference type="PANTHER" id="PTHR46758">
    <property type="entry name" value="MYND DOMAIN-CONTAINING"/>
    <property type="match status" value="1"/>
</dbReference>
<dbReference type="OrthoDB" id="432970at2759"/>
<dbReference type="SUPFAM" id="SSF48452">
    <property type="entry name" value="TPR-like"/>
    <property type="match status" value="2"/>
</dbReference>
<name>A0A9P7FTW8_9AGAR</name>
<evidence type="ECO:0000313" key="6">
    <source>
        <dbReference type="EMBL" id="KAG5635062.1"/>
    </source>
</evidence>
<gene>
    <name evidence="6" type="ORF">H0H81_012558</name>
</gene>
<keyword evidence="2 4" id="KW-0863">Zinc-finger</keyword>